<protein>
    <submittedName>
        <fullName evidence="2">Uncharacterized protein</fullName>
    </submittedName>
</protein>
<accession>A0A939EYS4</accession>
<dbReference type="EMBL" id="JAFLQZ010000008">
    <property type="protein sequence ID" value="MBO0359077.1"/>
    <property type="molecule type" value="Genomic_DNA"/>
</dbReference>
<evidence type="ECO:0000313" key="3">
    <source>
        <dbReference type="Proteomes" id="UP000664144"/>
    </source>
</evidence>
<name>A0A939EYS4_9BACT</name>
<sequence>MKALFVTLLLVVGMQGAALAQKQDRHAELPGVSTVSQARLSAITRQMCNEMHLNEAQYIRLRAVNKTKLARLEEISWQYKDNVVEQQEHIGELEAQYEAECSRILSPSQLSLLHEELQPDAVPLTTNPLEGGIG</sequence>
<proteinExistence type="predicted"/>
<dbReference type="Proteomes" id="UP000664144">
    <property type="component" value="Unassembled WGS sequence"/>
</dbReference>
<organism evidence="2 3">
    <name type="scientific">Hymenobacter telluris</name>
    <dbReference type="NCBI Taxonomy" id="2816474"/>
    <lineage>
        <taxon>Bacteria</taxon>
        <taxon>Pseudomonadati</taxon>
        <taxon>Bacteroidota</taxon>
        <taxon>Cytophagia</taxon>
        <taxon>Cytophagales</taxon>
        <taxon>Hymenobacteraceae</taxon>
        <taxon>Hymenobacter</taxon>
    </lineage>
</organism>
<feature type="chain" id="PRO_5037275032" evidence="1">
    <location>
        <begin position="21"/>
        <end position="134"/>
    </location>
</feature>
<evidence type="ECO:0000313" key="2">
    <source>
        <dbReference type="EMBL" id="MBO0359077.1"/>
    </source>
</evidence>
<evidence type="ECO:0000256" key="1">
    <source>
        <dbReference type="SAM" id="SignalP"/>
    </source>
</evidence>
<gene>
    <name evidence="2" type="ORF">J0X19_14045</name>
</gene>
<keyword evidence="1" id="KW-0732">Signal</keyword>
<dbReference type="AlphaFoldDB" id="A0A939EYS4"/>
<comment type="caution">
    <text evidence="2">The sequence shown here is derived from an EMBL/GenBank/DDBJ whole genome shotgun (WGS) entry which is preliminary data.</text>
</comment>
<dbReference type="RefSeq" id="WP_206984999.1">
    <property type="nucleotide sequence ID" value="NZ_JAFLQZ010000008.1"/>
</dbReference>
<keyword evidence="3" id="KW-1185">Reference proteome</keyword>
<reference evidence="2" key="1">
    <citation type="submission" date="2021-03" db="EMBL/GenBank/DDBJ databases">
        <authorList>
            <person name="Kim M.K."/>
        </authorList>
    </citation>
    <scope>NUCLEOTIDE SEQUENCE</scope>
    <source>
        <strain evidence="2">BT186</strain>
    </source>
</reference>
<feature type="signal peptide" evidence="1">
    <location>
        <begin position="1"/>
        <end position="20"/>
    </location>
</feature>